<evidence type="ECO:0000256" key="3">
    <source>
        <dbReference type="ARBA" id="ARBA00022813"/>
    </source>
</evidence>
<reference evidence="10 11" key="1">
    <citation type="submission" date="2018-04" db="EMBL/GenBank/DDBJ databases">
        <title>Genome sequencing of Flavobacterium sp. HYN0048.</title>
        <authorList>
            <person name="Yi H."/>
            <person name="Baek C."/>
        </authorList>
    </citation>
    <scope>NUCLEOTIDE SEQUENCE [LARGE SCALE GENOMIC DNA]</scope>
    <source>
        <strain evidence="10 11">HYN0048</strain>
    </source>
</reference>
<dbReference type="AlphaFoldDB" id="A0A2S0RBM4"/>
<keyword evidence="8" id="KW-0704">Schiff base</keyword>
<dbReference type="Gene3D" id="3.60.90.10">
    <property type="entry name" value="S-adenosylmethionine decarboxylase"/>
    <property type="match status" value="1"/>
</dbReference>
<dbReference type="InterPro" id="IPR003826">
    <property type="entry name" value="AdoMetDC_fam_prok"/>
</dbReference>
<dbReference type="OrthoDB" id="9793120at2"/>
<evidence type="ECO:0000313" key="10">
    <source>
        <dbReference type="EMBL" id="AWA28954.1"/>
    </source>
</evidence>
<evidence type="ECO:0000256" key="6">
    <source>
        <dbReference type="ARBA" id="ARBA00023145"/>
    </source>
</evidence>
<dbReference type="GO" id="GO:0004014">
    <property type="term" value="F:adenosylmethionine decarboxylase activity"/>
    <property type="evidence" value="ECO:0007669"/>
    <property type="project" value="InterPro"/>
</dbReference>
<dbReference type="GO" id="GO:0008295">
    <property type="term" value="P:spermidine biosynthetic process"/>
    <property type="evidence" value="ECO:0007669"/>
    <property type="project" value="UniProtKB-KW"/>
</dbReference>
<name>A0A2S0RBM4_9FLAO</name>
<keyword evidence="2" id="KW-0210">Decarboxylase</keyword>
<dbReference type="InterPro" id="IPR016067">
    <property type="entry name" value="S-AdoMet_deCO2ase_core"/>
</dbReference>
<evidence type="ECO:0000256" key="2">
    <source>
        <dbReference type="ARBA" id="ARBA00022793"/>
    </source>
</evidence>
<dbReference type="EMBL" id="CP028811">
    <property type="protein sequence ID" value="AWA28954.1"/>
    <property type="molecule type" value="Genomic_DNA"/>
</dbReference>
<proteinExistence type="predicted"/>
<dbReference type="RefSeq" id="WP_108369540.1">
    <property type="nucleotide sequence ID" value="NZ_CP028811.1"/>
</dbReference>
<keyword evidence="4" id="KW-0745">Spermidine biosynthesis</keyword>
<evidence type="ECO:0000313" key="11">
    <source>
        <dbReference type="Proteomes" id="UP000244193"/>
    </source>
</evidence>
<evidence type="ECO:0000256" key="4">
    <source>
        <dbReference type="ARBA" id="ARBA00023066"/>
    </source>
</evidence>
<dbReference type="PANTHER" id="PTHR33866:SF2">
    <property type="entry name" value="S-ADENOSYLMETHIONINE DECARBOXYLASE PROENZYME"/>
    <property type="match status" value="1"/>
</dbReference>
<sequence length="120" mass="14059">MDTSQYSPGLHQLLTLRVSVSEKLTESHKFIEFTQQLLTRFDLEQVGLAVHDFENRSFTLAFCLKESHICIHTWPEFMQLTLDVYLCNYMQDNSEKVKAISEAFIGYFEADIITNFQINR</sequence>
<keyword evidence="3" id="KW-0068">Autocatalytic cleavage</keyword>
<keyword evidence="7" id="KW-0456">Lyase</keyword>
<dbReference type="KEGG" id="fmg:HYN48_02000"/>
<organism evidence="10 11">
    <name type="scientific">Flavobacterium magnum</name>
    <dbReference type="NCBI Taxonomy" id="2162713"/>
    <lineage>
        <taxon>Bacteria</taxon>
        <taxon>Pseudomonadati</taxon>
        <taxon>Bacteroidota</taxon>
        <taxon>Flavobacteriia</taxon>
        <taxon>Flavobacteriales</taxon>
        <taxon>Flavobacteriaceae</taxon>
        <taxon>Flavobacterium</taxon>
    </lineage>
</organism>
<dbReference type="PANTHER" id="PTHR33866">
    <property type="entry name" value="S-ADENOSYLMETHIONINE DECARBOXYLASE PROENZYME"/>
    <property type="match status" value="1"/>
</dbReference>
<dbReference type="Pfam" id="PF02675">
    <property type="entry name" value="AdoMet_dc"/>
    <property type="match status" value="1"/>
</dbReference>
<keyword evidence="6" id="KW-0865">Zymogen</keyword>
<protein>
    <submittedName>
        <fullName evidence="10">Adenosylmethionine decarboxylase</fullName>
    </submittedName>
</protein>
<evidence type="ECO:0000256" key="5">
    <source>
        <dbReference type="ARBA" id="ARBA00023115"/>
    </source>
</evidence>
<comment type="cofactor">
    <cofactor evidence="1">
        <name>pyruvate</name>
        <dbReference type="ChEBI" id="CHEBI:15361"/>
    </cofactor>
</comment>
<keyword evidence="11" id="KW-1185">Reference proteome</keyword>
<gene>
    <name evidence="10" type="ORF">HYN48_02000</name>
</gene>
<evidence type="ECO:0000256" key="9">
    <source>
        <dbReference type="ARBA" id="ARBA00023317"/>
    </source>
</evidence>
<evidence type="ECO:0000256" key="7">
    <source>
        <dbReference type="ARBA" id="ARBA00023239"/>
    </source>
</evidence>
<dbReference type="SUPFAM" id="SSF56276">
    <property type="entry name" value="S-adenosylmethionine decarboxylase"/>
    <property type="match status" value="1"/>
</dbReference>
<keyword evidence="9" id="KW-0670">Pyruvate</keyword>
<keyword evidence="5" id="KW-0620">Polyamine biosynthesis</keyword>
<accession>A0A2S0RBM4</accession>
<dbReference type="GO" id="GO:0005829">
    <property type="term" value="C:cytosol"/>
    <property type="evidence" value="ECO:0007669"/>
    <property type="project" value="TreeGrafter"/>
</dbReference>
<dbReference type="Proteomes" id="UP000244193">
    <property type="component" value="Chromosome"/>
</dbReference>
<evidence type="ECO:0000256" key="8">
    <source>
        <dbReference type="ARBA" id="ARBA00023270"/>
    </source>
</evidence>
<evidence type="ECO:0000256" key="1">
    <source>
        <dbReference type="ARBA" id="ARBA00001928"/>
    </source>
</evidence>